<evidence type="ECO:0000313" key="2">
    <source>
        <dbReference type="Proteomes" id="UP000245133"/>
    </source>
</evidence>
<protein>
    <submittedName>
        <fullName evidence="1">Thiol:disulfide oxidoreductase</fullName>
    </submittedName>
</protein>
<keyword evidence="2" id="KW-1185">Reference proteome</keyword>
<accession>A0A2P2DV74</accession>
<organism evidence="1 2">
    <name type="scientific">Leptospira ryugenii</name>
    <dbReference type="NCBI Taxonomy" id="1917863"/>
    <lineage>
        <taxon>Bacteria</taxon>
        <taxon>Pseudomonadati</taxon>
        <taxon>Spirochaetota</taxon>
        <taxon>Spirochaetia</taxon>
        <taxon>Leptospirales</taxon>
        <taxon>Leptospiraceae</taxon>
        <taxon>Leptospira</taxon>
    </lineage>
</organism>
<gene>
    <name evidence="1" type="ORF">LPTSP4_00380</name>
</gene>
<dbReference type="AlphaFoldDB" id="A0A2P2DV74"/>
<reference evidence="1 2" key="1">
    <citation type="submission" date="2018-02" db="EMBL/GenBank/DDBJ databases">
        <title>Novel Leptospira species isolated from soil and water in Japan.</title>
        <authorList>
            <person name="Nakao R."/>
            <person name="Masuzawa T."/>
        </authorList>
    </citation>
    <scope>NUCLEOTIDE SEQUENCE [LARGE SCALE GENOMIC DNA]</scope>
    <source>
        <strain evidence="1 2">YH101</strain>
    </source>
</reference>
<comment type="caution">
    <text evidence="1">The sequence shown here is derived from an EMBL/GenBank/DDBJ whole genome shotgun (WGS) entry which is preliminary data.</text>
</comment>
<evidence type="ECO:0000313" key="1">
    <source>
        <dbReference type="EMBL" id="GBF48539.1"/>
    </source>
</evidence>
<sequence length="65" mass="6608">MISGAGAAVAKPVIAIRKGPSSVSLFAMEMLAFFVPSEVGAKVTVKLVVPFTGTGLDIKEASTVN</sequence>
<proteinExistence type="predicted"/>
<name>A0A2P2DV74_9LEPT</name>
<dbReference type="Proteomes" id="UP000245133">
    <property type="component" value="Unassembled WGS sequence"/>
</dbReference>
<dbReference type="EMBL" id="BFBB01000001">
    <property type="protein sequence ID" value="GBF48539.1"/>
    <property type="molecule type" value="Genomic_DNA"/>
</dbReference>